<evidence type="ECO:0000256" key="1">
    <source>
        <dbReference type="SAM" id="MobiDB-lite"/>
    </source>
</evidence>
<accession>A0A9N9LP03</accession>
<dbReference type="OrthoDB" id="10289864at2759"/>
<dbReference type="Proteomes" id="UP000701801">
    <property type="component" value="Unassembled WGS sequence"/>
</dbReference>
<evidence type="ECO:0000313" key="3">
    <source>
        <dbReference type="Proteomes" id="UP000701801"/>
    </source>
</evidence>
<evidence type="ECO:0000313" key="2">
    <source>
        <dbReference type="EMBL" id="CAG8975819.1"/>
    </source>
</evidence>
<name>A0A9N9LP03_9HELO</name>
<sequence>MNHQAASNMKFERQPRQSRPGWTEIEDRLLYYWMQHSKSNNLSSRAIGLELQKEVDYRKFFDQDLNLPNPPRDYTANSVKNRIKKIEDQKLIFHPLRPQNPDHYVVINESNRLGGMFGPDAPWNPEHQAMVSEADGFGASFKVDAPGPRVHQSAFLDAQFGVLVPTDLQVNQVQGERQYDEGQHGDSFQYGGVAQYEQGTAYEEASKYVVPQYEGSRYGEASQCDQPTQYQGAHQYEEAPQYRGVNPYEDAVRQTLNEFQFIQNSEEPLLLEDETSAFETAATSAPKGVEDGYDANASLRPIREFLGIPEDVYMNDLKGNPEPSSENGNEGVAKDGNDAPRALSLKEALGRVRAVSETLRLEKEIRWPDDPPERSPWKEYPDL</sequence>
<proteinExistence type="predicted"/>
<feature type="region of interest" description="Disordered" evidence="1">
    <location>
        <begin position="316"/>
        <end position="342"/>
    </location>
</feature>
<dbReference type="AlphaFoldDB" id="A0A9N9LP03"/>
<feature type="region of interest" description="Disordered" evidence="1">
    <location>
        <begin position="362"/>
        <end position="383"/>
    </location>
</feature>
<gene>
    <name evidence="2" type="ORF">HYALB_00009399</name>
</gene>
<protein>
    <submittedName>
        <fullName evidence="2">Uncharacterized protein</fullName>
    </submittedName>
</protein>
<keyword evidence="3" id="KW-1185">Reference proteome</keyword>
<comment type="caution">
    <text evidence="2">The sequence shown here is derived from an EMBL/GenBank/DDBJ whole genome shotgun (WGS) entry which is preliminary data.</text>
</comment>
<dbReference type="EMBL" id="CAJVRM010000152">
    <property type="protein sequence ID" value="CAG8975819.1"/>
    <property type="molecule type" value="Genomic_DNA"/>
</dbReference>
<reference evidence="2" key="1">
    <citation type="submission" date="2021-07" db="EMBL/GenBank/DDBJ databases">
        <authorList>
            <person name="Durling M."/>
        </authorList>
    </citation>
    <scope>NUCLEOTIDE SEQUENCE</scope>
</reference>
<organism evidence="2 3">
    <name type="scientific">Hymenoscyphus albidus</name>
    <dbReference type="NCBI Taxonomy" id="595503"/>
    <lineage>
        <taxon>Eukaryota</taxon>
        <taxon>Fungi</taxon>
        <taxon>Dikarya</taxon>
        <taxon>Ascomycota</taxon>
        <taxon>Pezizomycotina</taxon>
        <taxon>Leotiomycetes</taxon>
        <taxon>Helotiales</taxon>
        <taxon>Helotiaceae</taxon>
        <taxon>Hymenoscyphus</taxon>
    </lineage>
</organism>